<dbReference type="InterPro" id="IPR036390">
    <property type="entry name" value="WH_DNA-bd_sf"/>
</dbReference>
<dbReference type="PANTHER" id="PTHR33164:SF99">
    <property type="entry name" value="MARR FAMILY REGULATORY PROTEIN"/>
    <property type="match status" value="1"/>
</dbReference>
<dbReference type="PRINTS" id="PR00598">
    <property type="entry name" value="HTHMARR"/>
</dbReference>
<dbReference type="Pfam" id="PF12802">
    <property type="entry name" value="MarR_2"/>
    <property type="match status" value="1"/>
</dbReference>
<dbReference type="EMBL" id="BLIO01000001">
    <property type="protein sequence ID" value="GFE12398.1"/>
    <property type="molecule type" value="Genomic_DNA"/>
</dbReference>
<dbReference type="AlphaFoldDB" id="A0A640SMU2"/>
<sequence length="178" mass="20087">MNLGMLHAETAPSPPALPFPRDLTPEPEIAETDADVPWMRALHADTGYLLYRLGLRSGSMFNRALQEYGLRLRHYALLRYLTTVEGALQRELSERLGYDPSAIVSLVDDLQDLGYVERRPAPGDRRSRIVVLTDRGRSALRDTDESGRQVTDELLVPLDADERDQLHALLLRVAEPEQ</sequence>
<evidence type="ECO:0000256" key="1">
    <source>
        <dbReference type="SAM" id="MobiDB-lite"/>
    </source>
</evidence>
<feature type="domain" description="HTH marR-type" evidence="2">
    <location>
        <begin position="43"/>
        <end position="175"/>
    </location>
</feature>
<dbReference type="SUPFAM" id="SSF46785">
    <property type="entry name" value="Winged helix' DNA-binding domain"/>
    <property type="match status" value="1"/>
</dbReference>
<dbReference type="InterPro" id="IPR036388">
    <property type="entry name" value="WH-like_DNA-bd_sf"/>
</dbReference>
<dbReference type="InterPro" id="IPR000835">
    <property type="entry name" value="HTH_MarR-typ"/>
</dbReference>
<dbReference type="GO" id="GO:0006950">
    <property type="term" value="P:response to stress"/>
    <property type="evidence" value="ECO:0007669"/>
    <property type="project" value="TreeGrafter"/>
</dbReference>
<dbReference type="Proteomes" id="UP000430079">
    <property type="component" value="Unassembled WGS sequence"/>
</dbReference>
<accession>A0A640SMU2</accession>
<evidence type="ECO:0000259" key="2">
    <source>
        <dbReference type="PROSITE" id="PS50995"/>
    </source>
</evidence>
<dbReference type="InterPro" id="IPR039422">
    <property type="entry name" value="MarR/SlyA-like"/>
</dbReference>
<dbReference type="PROSITE" id="PS50995">
    <property type="entry name" value="HTH_MARR_2"/>
    <property type="match status" value="1"/>
</dbReference>
<name>A0A640SMU2_9ACTN</name>
<evidence type="ECO:0000313" key="3">
    <source>
        <dbReference type="EMBL" id="GFE12398.1"/>
    </source>
</evidence>
<feature type="region of interest" description="Disordered" evidence="1">
    <location>
        <begin position="1"/>
        <end position="23"/>
    </location>
</feature>
<organism evidence="3 4">
    <name type="scientific">Streptomyces glebosus</name>
    <dbReference type="NCBI Taxonomy" id="249580"/>
    <lineage>
        <taxon>Bacteria</taxon>
        <taxon>Bacillati</taxon>
        <taxon>Actinomycetota</taxon>
        <taxon>Actinomycetes</taxon>
        <taxon>Kitasatosporales</taxon>
        <taxon>Streptomycetaceae</taxon>
        <taxon>Streptomyces</taxon>
    </lineage>
</organism>
<dbReference type="Gene3D" id="1.10.10.10">
    <property type="entry name" value="Winged helix-like DNA-binding domain superfamily/Winged helix DNA-binding domain"/>
    <property type="match status" value="1"/>
</dbReference>
<gene>
    <name evidence="3" type="ORF">Sgleb_04450</name>
</gene>
<proteinExistence type="predicted"/>
<evidence type="ECO:0000313" key="4">
    <source>
        <dbReference type="Proteomes" id="UP000430079"/>
    </source>
</evidence>
<dbReference type="GO" id="GO:0003700">
    <property type="term" value="F:DNA-binding transcription factor activity"/>
    <property type="evidence" value="ECO:0007669"/>
    <property type="project" value="InterPro"/>
</dbReference>
<keyword evidence="4" id="KW-1185">Reference proteome</keyword>
<protein>
    <recommendedName>
        <fullName evidence="2">HTH marR-type domain-containing protein</fullName>
    </recommendedName>
</protein>
<dbReference type="SMART" id="SM00347">
    <property type="entry name" value="HTH_MARR"/>
    <property type="match status" value="1"/>
</dbReference>
<comment type="caution">
    <text evidence="3">The sequence shown here is derived from an EMBL/GenBank/DDBJ whole genome shotgun (WGS) entry which is preliminary data.</text>
</comment>
<reference evidence="3 4" key="1">
    <citation type="submission" date="2019-12" db="EMBL/GenBank/DDBJ databases">
        <title>Whole genome shotgun sequence of Streptomyces hygroscopicus subsp. glebosus NBRC 13786.</title>
        <authorList>
            <person name="Ichikawa N."/>
            <person name="Kimura A."/>
            <person name="Kitahashi Y."/>
            <person name="Komaki H."/>
            <person name="Tamura T."/>
        </authorList>
    </citation>
    <scope>NUCLEOTIDE SEQUENCE [LARGE SCALE GENOMIC DNA]</scope>
    <source>
        <strain evidence="3 4">NBRC 13786</strain>
    </source>
</reference>
<dbReference type="PANTHER" id="PTHR33164">
    <property type="entry name" value="TRANSCRIPTIONAL REGULATOR, MARR FAMILY"/>
    <property type="match status" value="1"/>
</dbReference>